<reference evidence="2" key="1">
    <citation type="submission" date="2023-10" db="EMBL/GenBank/DDBJ databases">
        <authorList>
            <person name="Chen Y."/>
            <person name="Shah S."/>
            <person name="Dougan E. K."/>
            <person name="Thang M."/>
            <person name="Chan C."/>
        </authorList>
    </citation>
    <scope>NUCLEOTIDE SEQUENCE [LARGE SCALE GENOMIC DNA]</scope>
</reference>
<evidence type="ECO:0008006" key="4">
    <source>
        <dbReference type="Google" id="ProtNLM"/>
    </source>
</evidence>
<accession>A0ABN9S628</accession>
<evidence type="ECO:0000256" key="1">
    <source>
        <dbReference type="SAM" id="MobiDB-lite"/>
    </source>
</evidence>
<comment type="caution">
    <text evidence="2">The sequence shown here is derived from an EMBL/GenBank/DDBJ whole genome shotgun (WGS) entry which is preliminary data.</text>
</comment>
<dbReference type="EMBL" id="CAUYUJ010009602">
    <property type="protein sequence ID" value="CAK0827226.1"/>
    <property type="molecule type" value="Genomic_DNA"/>
</dbReference>
<organism evidence="2 3">
    <name type="scientific">Prorocentrum cordatum</name>
    <dbReference type="NCBI Taxonomy" id="2364126"/>
    <lineage>
        <taxon>Eukaryota</taxon>
        <taxon>Sar</taxon>
        <taxon>Alveolata</taxon>
        <taxon>Dinophyceae</taxon>
        <taxon>Prorocentrales</taxon>
        <taxon>Prorocentraceae</taxon>
        <taxon>Prorocentrum</taxon>
    </lineage>
</organism>
<sequence length="477" mass="51863">AMARAFDDRHSDFGGDATAHDGGISEAETDVGHWRGQGWTDNLIRHWRAVQHCERDEAHRAPCSETEHTDIARRWADLSEHHELKRRGRLIGDCAGTAPEPDQLDPAEGKGGKAEKRGGGKGSVEYYAMDDDDDDLLVDADGHHVAMRDFKCARLSINDAGRTLQRARSLFREKLPMRLIREGGPFAATDKRALSGREDLALMSLGLSGIFRNMSFRPADGKDRHSERFLRERPTFNIVDGWASFADMFAHQRGGKGHPTATKHTGPDEASMGAATMMAEAVDHTGKQQNRLEIKGGGMTPAAIKAAVAQLAHHDPWAVAAGSQHSIHPSRGANAQEAGQRCRTLARLAIACDYLHQRQMDTFAANVAEGTGADIPALLAGRVLRDSDQSPNAQARAMEQVIGFAKRHLVIGLMKNLFIAQVDRALADRGPIPRHAMDAHDSTSGSPSAATESIGRDPHSTFSFMIVLDVLPMQGGN</sequence>
<feature type="non-terminal residue" evidence="2">
    <location>
        <position position="477"/>
    </location>
</feature>
<keyword evidence="3" id="KW-1185">Reference proteome</keyword>
<gene>
    <name evidence="2" type="ORF">PCOR1329_LOCUS26823</name>
</gene>
<feature type="region of interest" description="Disordered" evidence="1">
    <location>
        <begin position="1"/>
        <end position="25"/>
    </location>
</feature>
<protein>
    <recommendedName>
        <fullName evidence="4">Inositol-pentakisphosphate 2-kinase</fullName>
    </recommendedName>
</protein>
<name>A0ABN9S628_9DINO</name>
<feature type="region of interest" description="Disordered" evidence="1">
    <location>
        <begin position="92"/>
        <end position="121"/>
    </location>
</feature>
<proteinExistence type="predicted"/>
<dbReference type="Proteomes" id="UP001189429">
    <property type="component" value="Unassembled WGS sequence"/>
</dbReference>
<feature type="compositionally biased region" description="Polar residues" evidence="1">
    <location>
        <begin position="442"/>
        <end position="451"/>
    </location>
</feature>
<feature type="region of interest" description="Disordered" evidence="1">
    <location>
        <begin position="433"/>
        <end position="457"/>
    </location>
</feature>
<evidence type="ECO:0000313" key="3">
    <source>
        <dbReference type="Proteomes" id="UP001189429"/>
    </source>
</evidence>
<feature type="compositionally biased region" description="Basic and acidic residues" evidence="1">
    <location>
        <begin position="1"/>
        <end position="13"/>
    </location>
</feature>
<feature type="non-terminal residue" evidence="2">
    <location>
        <position position="1"/>
    </location>
</feature>
<evidence type="ECO:0000313" key="2">
    <source>
        <dbReference type="EMBL" id="CAK0827226.1"/>
    </source>
</evidence>
<feature type="compositionally biased region" description="Basic and acidic residues" evidence="1">
    <location>
        <begin position="107"/>
        <end position="118"/>
    </location>
</feature>